<evidence type="ECO:0000256" key="1">
    <source>
        <dbReference type="SAM" id="MobiDB-lite"/>
    </source>
</evidence>
<keyword evidence="3" id="KW-1185">Reference proteome</keyword>
<proteinExistence type="predicted"/>
<organism evidence="2 3">
    <name type="scientific">Tanacetum coccineum</name>
    <dbReference type="NCBI Taxonomy" id="301880"/>
    <lineage>
        <taxon>Eukaryota</taxon>
        <taxon>Viridiplantae</taxon>
        <taxon>Streptophyta</taxon>
        <taxon>Embryophyta</taxon>
        <taxon>Tracheophyta</taxon>
        <taxon>Spermatophyta</taxon>
        <taxon>Magnoliopsida</taxon>
        <taxon>eudicotyledons</taxon>
        <taxon>Gunneridae</taxon>
        <taxon>Pentapetalae</taxon>
        <taxon>asterids</taxon>
        <taxon>campanulids</taxon>
        <taxon>Asterales</taxon>
        <taxon>Asteraceae</taxon>
        <taxon>Asteroideae</taxon>
        <taxon>Anthemideae</taxon>
        <taxon>Anthemidinae</taxon>
        <taxon>Tanacetum</taxon>
    </lineage>
</organism>
<reference evidence="2" key="2">
    <citation type="submission" date="2022-01" db="EMBL/GenBank/DDBJ databases">
        <authorList>
            <person name="Yamashiro T."/>
            <person name="Shiraishi A."/>
            <person name="Satake H."/>
            <person name="Nakayama K."/>
        </authorList>
    </citation>
    <scope>NUCLEOTIDE SEQUENCE</scope>
</reference>
<evidence type="ECO:0000313" key="3">
    <source>
        <dbReference type="Proteomes" id="UP001151760"/>
    </source>
</evidence>
<sequence length="156" mass="17263">MGKAEGKPMGNLAQVQKCHLHHNGPCTKVPTSSQQIGTLLTIAEICNANVVTLRRGVAMGHTPKGMVVLSVEHQDTSRDDGYPAKNERDKSERKTDRERTIVRDVPEVFSEDCQVFLSLTSGISIDFVPEAAPLLEQPYRIGPIDMKELSNNYRGF</sequence>
<name>A0ABQ4ZPB6_9ASTR</name>
<dbReference type="EMBL" id="BQNB010011454">
    <property type="protein sequence ID" value="GJS90762.1"/>
    <property type="molecule type" value="Genomic_DNA"/>
</dbReference>
<reference evidence="2" key="1">
    <citation type="journal article" date="2022" name="Int. J. Mol. Sci.">
        <title>Draft Genome of Tanacetum Coccineum: Genomic Comparison of Closely Related Tanacetum-Family Plants.</title>
        <authorList>
            <person name="Yamashiro T."/>
            <person name="Shiraishi A."/>
            <person name="Nakayama K."/>
            <person name="Satake H."/>
        </authorList>
    </citation>
    <scope>NUCLEOTIDE SEQUENCE</scope>
</reference>
<feature type="region of interest" description="Disordered" evidence="1">
    <location>
        <begin position="70"/>
        <end position="98"/>
    </location>
</feature>
<protein>
    <submittedName>
        <fullName evidence="2">Uncharacterized protein</fullName>
    </submittedName>
</protein>
<dbReference type="Proteomes" id="UP001151760">
    <property type="component" value="Unassembled WGS sequence"/>
</dbReference>
<comment type="caution">
    <text evidence="2">The sequence shown here is derived from an EMBL/GenBank/DDBJ whole genome shotgun (WGS) entry which is preliminary data.</text>
</comment>
<accession>A0ABQ4ZPB6</accession>
<gene>
    <name evidence="2" type="ORF">Tco_0773398</name>
</gene>
<feature type="compositionally biased region" description="Basic and acidic residues" evidence="1">
    <location>
        <begin position="72"/>
        <end position="98"/>
    </location>
</feature>
<evidence type="ECO:0000313" key="2">
    <source>
        <dbReference type="EMBL" id="GJS90762.1"/>
    </source>
</evidence>